<keyword evidence="2" id="KW-0255">Endonuclease</keyword>
<protein>
    <submittedName>
        <fullName evidence="9">Ribonuclease iii</fullName>
    </submittedName>
</protein>
<evidence type="ECO:0000313" key="9">
    <source>
        <dbReference type="EMBL" id="GAW04413.1"/>
    </source>
</evidence>
<dbReference type="Pfam" id="PF00035">
    <property type="entry name" value="dsrm"/>
    <property type="match status" value="1"/>
</dbReference>
<gene>
    <name evidence="9" type="ORF">LENED_006202</name>
</gene>
<name>A0A1Q3EAZ7_LENED</name>
<evidence type="ECO:0000256" key="6">
    <source>
        <dbReference type="SAM" id="MobiDB-lite"/>
    </source>
</evidence>
<dbReference type="PANTHER" id="PTHR11207:SF0">
    <property type="entry name" value="RIBONUCLEASE 3"/>
    <property type="match status" value="1"/>
</dbReference>
<dbReference type="PROSITE" id="PS50137">
    <property type="entry name" value="DS_RBD"/>
    <property type="match status" value="1"/>
</dbReference>
<dbReference type="Gene3D" id="3.30.160.20">
    <property type="match status" value="1"/>
</dbReference>
<reference evidence="9 10" key="2">
    <citation type="submission" date="2017-02" db="EMBL/GenBank/DDBJ databases">
        <title>A genome survey and senescence transcriptome analysis in Lentinula edodes.</title>
        <authorList>
            <person name="Sakamoto Y."/>
            <person name="Nakade K."/>
            <person name="Sato S."/>
            <person name="Yoshida Y."/>
            <person name="Miyazaki K."/>
            <person name="Natsume S."/>
            <person name="Konno N."/>
        </authorList>
    </citation>
    <scope>NUCLEOTIDE SEQUENCE [LARGE SCALE GENOMIC DNA]</scope>
    <source>
        <strain evidence="9 10">NBRC 111202</strain>
    </source>
</reference>
<dbReference type="Gene3D" id="1.10.1520.10">
    <property type="entry name" value="Ribonuclease III domain"/>
    <property type="match status" value="1"/>
</dbReference>
<dbReference type="GO" id="GO:0005634">
    <property type="term" value="C:nucleus"/>
    <property type="evidence" value="ECO:0007669"/>
    <property type="project" value="TreeGrafter"/>
</dbReference>
<dbReference type="GO" id="GO:0003725">
    <property type="term" value="F:double-stranded RNA binding"/>
    <property type="evidence" value="ECO:0007669"/>
    <property type="project" value="TreeGrafter"/>
</dbReference>
<organism evidence="9 10">
    <name type="scientific">Lentinula edodes</name>
    <name type="common">Shiitake mushroom</name>
    <name type="synonym">Lentinus edodes</name>
    <dbReference type="NCBI Taxonomy" id="5353"/>
    <lineage>
        <taxon>Eukaryota</taxon>
        <taxon>Fungi</taxon>
        <taxon>Dikarya</taxon>
        <taxon>Basidiomycota</taxon>
        <taxon>Agaricomycotina</taxon>
        <taxon>Agaricomycetes</taxon>
        <taxon>Agaricomycetidae</taxon>
        <taxon>Agaricales</taxon>
        <taxon>Marasmiineae</taxon>
        <taxon>Omphalotaceae</taxon>
        <taxon>Lentinula</taxon>
    </lineage>
</organism>
<dbReference type="InterPro" id="IPR014720">
    <property type="entry name" value="dsRBD_dom"/>
</dbReference>
<feature type="domain" description="RNase III" evidence="8">
    <location>
        <begin position="209"/>
        <end position="301"/>
    </location>
</feature>
<evidence type="ECO:0000259" key="8">
    <source>
        <dbReference type="PROSITE" id="PS50142"/>
    </source>
</evidence>
<evidence type="ECO:0000313" key="10">
    <source>
        <dbReference type="Proteomes" id="UP000188533"/>
    </source>
</evidence>
<keyword evidence="3" id="KW-0378">Hydrolase</keyword>
<keyword evidence="10" id="KW-1185">Reference proteome</keyword>
<feature type="region of interest" description="Disordered" evidence="6">
    <location>
        <begin position="122"/>
        <end position="166"/>
    </location>
</feature>
<feature type="region of interest" description="Disordered" evidence="6">
    <location>
        <begin position="316"/>
        <end position="355"/>
    </location>
</feature>
<dbReference type="InterPro" id="IPR036389">
    <property type="entry name" value="RNase_III_sf"/>
</dbReference>
<accession>A0A1Q3EAZ7</accession>
<evidence type="ECO:0000259" key="7">
    <source>
        <dbReference type="PROSITE" id="PS50137"/>
    </source>
</evidence>
<reference evidence="9 10" key="1">
    <citation type="submission" date="2016-08" db="EMBL/GenBank/DDBJ databases">
        <authorList>
            <consortium name="Lentinula edodes genome sequencing consortium"/>
            <person name="Sakamoto Y."/>
            <person name="Nakade K."/>
            <person name="Sato S."/>
            <person name="Yoshida Y."/>
            <person name="Miyazaki K."/>
            <person name="Natsume S."/>
            <person name="Konno N."/>
        </authorList>
    </citation>
    <scope>NUCLEOTIDE SEQUENCE [LARGE SCALE GENOMIC DNA]</scope>
    <source>
        <strain evidence="9 10">NBRC 111202</strain>
    </source>
</reference>
<feature type="domain" description="DRBM" evidence="7">
    <location>
        <begin position="402"/>
        <end position="472"/>
    </location>
</feature>
<evidence type="ECO:0000256" key="3">
    <source>
        <dbReference type="ARBA" id="ARBA00022801"/>
    </source>
</evidence>
<feature type="compositionally biased region" description="Basic and acidic residues" evidence="6">
    <location>
        <begin position="151"/>
        <end position="160"/>
    </location>
</feature>
<dbReference type="InterPro" id="IPR000999">
    <property type="entry name" value="RNase_III_dom"/>
</dbReference>
<evidence type="ECO:0000256" key="2">
    <source>
        <dbReference type="ARBA" id="ARBA00022759"/>
    </source>
</evidence>
<dbReference type="EMBL" id="BDGU01000190">
    <property type="protein sequence ID" value="GAW04413.1"/>
    <property type="molecule type" value="Genomic_DNA"/>
</dbReference>
<dbReference type="Proteomes" id="UP000188533">
    <property type="component" value="Unassembled WGS sequence"/>
</dbReference>
<evidence type="ECO:0000256" key="4">
    <source>
        <dbReference type="ARBA" id="ARBA00022884"/>
    </source>
</evidence>
<keyword evidence="4 5" id="KW-0694">RNA-binding</keyword>
<evidence type="ECO:0000256" key="1">
    <source>
        <dbReference type="ARBA" id="ARBA00022722"/>
    </source>
</evidence>
<feature type="compositionally biased region" description="Polar residues" evidence="6">
    <location>
        <begin position="122"/>
        <end position="150"/>
    </location>
</feature>
<dbReference type="SUPFAM" id="SSF69065">
    <property type="entry name" value="RNase III domain-like"/>
    <property type="match status" value="1"/>
</dbReference>
<dbReference type="CDD" id="cd00593">
    <property type="entry name" value="RIBOc"/>
    <property type="match status" value="1"/>
</dbReference>
<proteinExistence type="predicted"/>
<comment type="caution">
    <text evidence="9">The sequence shown here is derived from an EMBL/GenBank/DDBJ whole genome shotgun (WGS) entry which is preliminary data.</text>
</comment>
<dbReference type="PANTHER" id="PTHR11207">
    <property type="entry name" value="RIBONUCLEASE III"/>
    <property type="match status" value="1"/>
</dbReference>
<dbReference type="SMART" id="SM00358">
    <property type="entry name" value="DSRM"/>
    <property type="match status" value="1"/>
</dbReference>
<dbReference type="GO" id="GO:0004525">
    <property type="term" value="F:ribonuclease III activity"/>
    <property type="evidence" value="ECO:0007669"/>
    <property type="project" value="InterPro"/>
</dbReference>
<dbReference type="STRING" id="5353.A0A1Q3EAZ7"/>
<dbReference type="PROSITE" id="PS50142">
    <property type="entry name" value="RNASE_3_2"/>
    <property type="match status" value="1"/>
</dbReference>
<sequence>MTESSENLVEYREMLIMHVEDESYEERCAAVNSIDEVLRRRGHAMMIYGQPLYPVRSPRSGLATKQAQGLVAPRRQEPAVAKSVPLPHRQAQTHNNASASAVNGAGPSNGIQIMPQQLQVPSQVASTTTVHHSDIGISSGTPKRSLSPSHSEPESKRLKQQDTPPDACAVCQERPVHRLSDCSVVKGDLSNLFKVVNRLSTDPDDALENFDNERLAELGATVLDTAITVALFHRRPVLSGLEMLAQRKDILSEENLDGWVSMYGLREKVRIAPQLIPTLKSPEETRTLFFAYVGGIYKEQGLEPVQRWIDGLTHDHTPVRSSTTTEVSAPPQELVHSTAKPPPYVHHSPPQKKVKADPPIPIAAQPHPSSSLFMPPTVFPAAQPQYPYTTKPFSNPLSPAQPHLAFLPLFNQTATQRRVSVEYPAACSGPSHAPRWIIQCKVNGILKGTGMGKSKQEAKEFAAREAWYKLGWS</sequence>
<dbReference type="GO" id="GO:0006396">
    <property type="term" value="P:RNA processing"/>
    <property type="evidence" value="ECO:0007669"/>
    <property type="project" value="InterPro"/>
</dbReference>
<dbReference type="GO" id="GO:0010468">
    <property type="term" value="P:regulation of gene expression"/>
    <property type="evidence" value="ECO:0007669"/>
    <property type="project" value="TreeGrafter"/>
</dbReference>
<dbReference type="SMART" id="SM00535">
    <property type="entry name" value="RIBOc"/>
    <property type="match status" value="1"/>
</dbReference>
<evidence type="ECO:0000256" key="5">
    <source>
        <dbReference type="PROSITE-ProRule" id="PRU00266"/>
    </source>
</evidence>
<dbReference type="AlphaFoldDB" id="A0A1Q3EAZ7"/>
<keyword evidence="1" id="KW-0540">Nuclease</keyword>
<dbReference type="SUPFAM" id="SSF54768">
    <property type="entry name" value="dsRNA-binding domain-like"/>
    <property type="match status" value="1"/>
</dbReference>